<keyword evidence="3" id="KW-0812">Transmembrane</keyword>
<feature type="compositionally biased region" description="Basic and acidic residues" evidence="2">
    <location>
        <begin position="1023"/>
        <end position="1046"/>
    </location>
</feature>
<feature type="coiled-coil region" evidence="1">
    <location>
        <begin position="446"/>
        <end position="473"/>
    </location>
</feature>
<dbReference type="GeneID" id="39869935"/>
<feature type="compositionally biased region" description="Basic residues" evidence="2">
    <location>
        <begin position="1248"/>
        <end position="1263"/>
    </location>
</feature>
<dbReference type="GO" id="GO:0004722">
    <property type="term" value="F:protein serine/threonine phosphatase activity"/>
    <property type="evidence" value="ECO:0007669"/>
    <property type="project" value="InterPro"/>
</dbReference>
<dbReference type="SMART" id="SM00332">
    <property type="entry name" value="PP2Cc"/>
    <property type="match status" value="1"/>
</dbReference>
<dbReference type="OMA" id="DSTCFCI"/>
<keyword evidence="6" id="KW-1185">Reference proteome</keyword>
<dbReference type="VEuPathDB" id="PlasmoDB:PmUG01_11047300"/>
<evidence type="ECO:0000313" key="5">
    <source>
        <dbReference type="EMBL" id="SCO93220.1"/>
    </source>
</evidence>
<dbReference type="Gene3D" id="3.60.40.10">
    <property type="entry name" value="PPM-type phosphatase domain"/>
    <property type="match status" value="2"/>
</dbReference>
<accession>A0A1D3SMX6</accession>
<feature type="region of interest" description="Disordered" evidence="2">
    <location>
        <begin position="1383"/>
        <end position="1428"/>
    </location>
</feature>
<keyword evidence="1" id="KW-0175">Coiled coil</keyword>
<evidence type="ECO:0000256" key="2">
    <source>
        <dbReference type="SAM" id="MobiDB-lite"/>
    </source>
</evidence>
<feature type="domain" description="PPM-type phosphatase" evidence="4">
    <location>
        <begin position="1104"/>
        <end position="1758"/>
    </location>
</feature>
<dbReference type="InterPro" id="IPR015655">
    <property type="entry name" value="PP2C"/>
</dbReference>
<dbReference type="PANTHER" id="PTHR13832:SF802">
    <property type="entry name" value="CHROMOSOME UNDETERMINED SCAFFOLD_5, WHOLE GENOME SHOTGUN SEQUENCE"/>
    <property type="match status" value="1"/>
</dbReference>
<keyword evidence="3" id="KW-1133">Transmembrane helix</keyword>
<protein>
    <recommendedName>
        <fullName evidence="4">PPM-type phosphatase domain-containing protein</fullName>
    </recommendedName>
</protein>
<dbReference type="OrthoDB" id="380919at2759"/>
<dbReference type="Proteomes" id="UP000219813">
    <property type="component" value="Chromosome 11"/>
</dbReference>
<feature type="compositionally biased region" description="Basic residues" evidence="2">
    <location>
        <begin position="368"/>
        <end position="377"/>
    </location>
</feature>
<evidence type="ECO:0000313" key="6">
    <source>
        <dbReference type="Proteomes" id="UP000219813"/>
    </source>
</evidence>
<feature type="transmembrane region" description="Helical" evidence="3">
    <location>
        <begin position="1661"/>
        <end position="1685"/>
    </location>
</feature>
<reference evidence="5 6" key="1">
    <citation type="submission" date="2016-06" db="EMBL/GenBank/DDBJ databases">
        <authorList>
            <consortium name="Pathogen Informatics"/>
        </authorList>
    </citation>
    <scope>NUCLEOTIDE SEQUENCE [LARGE SCALE GENOMIC DNA]</scope>
</reference>
<dbReference type="PANTHER" id="PTHR13832">
    <property type="entry name" value="PROTEIN PHOSPHATASE 2C"/>
    <property type="match status" value="1"/>
</dbReference>
<dbReference type="Pfam" id="PF00481">
    <property type="entry name" value="PP2C"/>
    <property type="match status" value="1"/>
</dbReference>
<organism evidence="5 6">
    <name type="scientific">Plasmodium malariae</name>
    <dbReference type="NCBI Taxonomy" id="5858"/>
    <lineage>
        <taxon>Eukaryota</taxon>
        <taxon>Sar</taxon>
        <taxon>Alveolata</taxon>
        <taxon>Apicomplexa</taxon>
        <taxon>Aconoidasida</taxon>
        <taxon>Haemosporida</taxon>
        <taxon>Plasmodiidae</taxon>
        <taxon>Plasmodium</taxon>
        <taxon>Plasmodium (Plasmodium)</taxon>
    </lineage>
</organism>
<feature type="compositionally biased region" description="Basic and acidic residues" evidence="2">
    <location>
        <begin position="1394"/>
        <end position="1407"/>
    </location>
</feature>
<feature type="compositionally biased region" description="Polar residues" evidence="2">
    <location>
        <begin position="378"/>
        <end position="391"/>
    </location>
</feature>
<keyword evidence="3" id="KW-0472">Membrane</keyword>
<feature type="region of interest" description="Disordered" evidence="2">
    <location>
        <begin position="1023"/>
        <end position="1051"/>
    </location>
</feature>
<dbReference type="InterPro" id="IPR036457">
    <property type="entry name" value="PPM-type-like_dom_sf"/>
</dbReference>
<sequence>MGSKGATNKINPPLQEYEGRFNILLKNNDIKNVSIPREKNRESIDIYFEKENNKIKEKKKKKIKNGRIKKYRNTNICYYSIRRNTIVLGHILNNIYKKIKKKKEKDENANMPSYCFISSPYYYHIQNGKTRTEMRKNSYTCDTLLSSTVSIKDEDKNSCSSEQEINCIYNMDKELCSCEKCTHKKKKIKKGETNEENSVHEKVFTYDDYNSVSPETFKEESVLTNCKYYDKYSSSNEASNNLKYVDTQADFNPGDDEKSTNYQGKKEKKKKGWKYRSYKPAQLAELTEININHYKEEIQNSGNTLLLDRSTIIHALINSVRSYSNFEYVVEGKKCYSCFISLRKKSKTSTFGKCISVDDYLHMVSRERKKKKNKKNIRNGQNAQNVQSVQNTRRTQIVQSVRNLHNHQTHNTVAMKNAFSFTYGFYSRQGKYHHNEDTSSHAQFSSSNILNEIKKLLTNIQEEEKKKKIKKKIIKFNLFKEIVNLFGISAICHYPLDENKVHYESSICSYTNNRSNQKDKLSSHALKGSYGDDIYKVYLKFPSPAYCLNGYESDHSNKDYDIICNYFFDEKQDNSDKNKNIKKVNYTNKRNERKIKRKKSDFTLKCELGGLSYIAEKSQLFMNNQEEEIYCTYRKNRHPIHQCNNYKFLCKICKKYEHINSERKFDLSYFKYLYDTPGKRKEEEKNIEISEGVSKSISEGVSKSISEGVSKSISEGVSKSISEGVSKSISEGVSKSISEGVSKSISEGVSKSISEGVSKSISESVCKNVRKNVRKNVSTNVSTNVNTNVNKTTDAYFRFQDSDESSCSDEFNFINYARRCPNEVAKKICPSVTGPTDKREDIINTDDYKNRNTNTTLFNFVDDEARENMNRSGERKIDVITIKNNIRKEKGNSKNDATQIDGKIVNRFALNNCLIKCKTCRHIHKYDNLSNDHLLKICKSYYNSEFPFFLNMLGEQIFNAHLSNCPMNKGYLRNIIISKDNMNEYLKRIKRRNIRGRFYLHSSTDVDCYENEIRFQVLREEMENEGNRENSKNERNRENSKNEEKKKHSKCTNLLCRNTPSTMIISSNEKRDKGLVNNERQSKLQQIKEYLNDRKRLVFEKYFSSIREAGIKEEHTLKKGKIIEHCENVTSNFDMHFFTICDGHGDTHASLFLIQNAHKIFYYLLINTFFSIHFSLKILSPLLDLLYYIACYGKNVNTYSGSCIINVLLRKNYIYVNNTGDSKCALVTFNLDKFEHKEKEQDEMGKGVQKKKQSRKGRGKKREKGSNHNISHSSVSSGTERAINTDYHCYDINLNSISYNELNSEHNCNNYSEYLRMYKAYYYNSLRKEHMKTKEQANVHIHTDTKIGMKVNSSVIYENACKEVCSSKEDECDDNFVQKKKIKKKSKGGNSKGTKNDEEKREKDNKKKDAKKNIKRNAKCNAKGKTRKHAELDNDLNEKIAKINDYILREDGKQVSIGNFSNELIKLNRLDGCLHPSRVIGDYDLKKKYYNNEIFILSNNSNIYKYNLNNVNFFNNIHYFYTHRNCTACNESHVLCSYGKINLIDNIILSSRTELLLQKKNKLKTLNQYYFPNHCPENLCDSSSLGSHGSANIYNGQHELVEAFMKIYKDDTFKNADIRNCVKNKTENIGIRLKEQFSPYIDIKSTTLNGNCFYKKDKKNFFHFLIIASDGVFEFINPLFILNILKNNKSVYKKIQKIYKIYNTYNNSVISHSKSNEEINSRMHKYMITKKECTKLAKDIVKCSVSSGNFDDSTCFCIFLFPTLFFTD</sequence>
<dbReference type="RefSeq" id="XP_028862658.1">
    <property type="nucleotide sequence ID" value="XM_029006139.1"/>
</dbReference>
<name>A0A1D3SMX6_PLAMA</name>
<dbReference type="EMBL" id="LT594632">
    <property type="protein sequence ID" value="SCO93220.1"/>
    <property type="molecule type" value="Genomic_DNA"/>
</dbReference>
<feature type="region of interest" description="Disordered" evidence="2">
    <location>
        <begin position="368"/>
        <end position="391"/>
    </location>
</feature>
<proteinExistence type="predicted"/>
<dbReference type="InterPro" id="IPR001932">
    <property type="entry name" value="PPM-type_phosphatase-like_dom"/>
</dbReference>
<gene>
    <name evidence="5" type="primary">PmUG01_11047300</name>
    <name evidence="5" type="ORF">PMUG01_11047300</name>
</gene>
<dbReference type="SUPFAM" id="SSF81606">
    <property type="entry name" value="PP2C-like"/>
    <property type="match status" value="2"/>
</dbReference>
<dbReference type="KEGG" id="pmal:PMUG01_11047300"/>
<feature type="region of interest" description="Disordered" evidence="2">
    <location>
        <begin position="1240"/>
        <end position="1279"/>
    </location>
</feature>
<evidence type="ECO:0000259" key="4">
    <source>
        <dbReference type="SMART" id="SM00332"/>
    </source>
</evidence>
<feature type="compositionally biased region" description="Low complexity" evidence="2">
    <location>
        <begin position="1267"/>
        <end position="1277"/>
    </location>
</feature>
<evidence type="ECO:0000256" key="3">
    <source>
        <dbReference type="SAM" id="Phobius"/>
    </source>
</evidence>
<feature type="compositionally biased region" description="Basic residues" evidence="2">
    <location>
        <begin position="1408"/>
        <end position="1428"/>
    </location>
</feature>
<evidence type="ECO:0000256" key="1">
    <source>
        <dbReference type="SAM" id="Coils"/>
    </source>
</evidence>